<keyword evidence="4" id="KW-0813">Transport</keyword>
<dbReference type="InterPro" id="IPR016174">
    <property type="entry name" value="Di-haem_cyt_TM"/>
</dbReference>
<feature type="transmembrane region" description="Helical" evidence="14">
    <location>
        <begin position="275"/>
        <end position="299"/>
    </location>
</feature>
<evidence type="ECO:0000256" key="10">
    <source>
        <dbReference type="ARBA" id="ARBA00022989"/>
    </source>
</evidence>
<keyword evidence="15" id="KW-0732">Signal</keyword>
<evidence type="ECO:0000256" key="1">
    <source>
        <dbReference type="ARBA" id="ARBA00001971"/>
    </source>
</evidence>
<evidence type="ECO:0000256" key="12">
    <source>
        <dbReference type="ARBA" id="ARBA00023136"/>
    </source>
</evidence>
<evidence type="ECO:0000256" key="5">
    <source>
        <dbReference type="ARBA" id="ARBA00022475"/>
    </source>
</evidence>
<feature type="domain" description="Cytochrome b561 bacterial/Ni-hydrogenase" evidence="16">
    <location>
        <begin position="134"/>
        <end position="302"/>
    </location>
</feature>
<evidence type="ECO:0000256" key="14">
    <source>
        <dbReference type="SAM" id="Phobius"/>
    </source>
</evidence>
<dbReference type="PANTHER" id="PTHR30074:SF6">
    <property type="entry name" value="FORMATE DEHYDROGENASE GAMMA SUBUNIT"/>
    <property type="match status" value="1"/>
</dbReference>
<evidence type="ECO:0000256" key="8">
    <source>
        <dbReference type="ARBA" id="ARBA00022723"/>
    </source>
</evidence>
<evidence type="ECO:0000313" key="17">
    <source>
        <dbReference type="EMBL" id="TCJ88885.1"/>
    </source>
</evidence>
<feature type="compositionally biased region" description="Polar residues" evidence="13">
    <location>
        <begin position="341"/>
        <end position="351"/>
    </location>
</feature>
<evidence type="ECO:0000256" key="7">
    <source>
        <dbReference type="ARBA" id="ARBA00022692"/>
    </source>
</evidence>
<dbReference type="Pfam" id="PF01292">
    <property type="entry name" value="Ni_hydr_CYTB"/>
    <property type="match status" value="1"/>
</dbReference>
<evidence type="ECO:0000256" key="4">
    <source>
        <dbReference type="ARBA" id="ARBA00022448"/>
    </source>
</evidence>
<keyword evidence="8" id="KW-0479">Metal-binding</keyword>
<sequence>MTKLKHFWFLGIMMMLFSFNINSVSATENLKDANSGLADAVSLQQERVQSPGSDLWRNVRQRDATISGRTQVKGLKSGTLIDTKNNQWRKVRRELLLPYGGYFLMGALGIIALLFLFIKRQRIPNGKSGQTVTRMSTMQMITHWFLVVIVGFMSITGLLLLFGRFVIIPLMGASAFSPIASASKEGHNLMGPLLVVALLMMLIYYVRHNFPAKGDLKWLLTVGGLFSKKHLEVGYFNAGEKILYWATIVLCTVLSITGLLLLFPYYEPTIDRTQLALLIHAIAALALIAMVFGHIWMVYTVEGTFDAMDTGEVDENWAKSHHSRWYKEKTQTNEDDEGELSASSEGTISKDPSSEKEQGAYS</sequence>
<feature type="signal peptide" evidence="15">
    <location>
        <begin position="1"/>
        <end position="26"/>
    </location>
</feature>
<evidence type="ECO:0000256" key="3">
    <source>
        <dbReference type="ARBA" id="ARBA00010747"/>
    </source>
</evidence>
<reference evidence="17 18" key="1">
    <citation type="submission" date="2019-03" db="EMBL/GenBank/DDBJ databases">
        <title>Genomic Encyclopedia of Type Strains, Phase IV (KMG-IV): sequencing the most valuable type-strain genomes for metagenomic binning, comparative biology and taxonomic classification.</title>
        <authorList>
            <person name="Goeker M."/>
        </authorList>
    </citation>
    <scope>NUCLEOTIDE SEQUENCE [LARGE SCALE GENOMIC DNA]</scope>
    <source>
        <strain evidence="17 18">DSM 24830</strain>
    </source>
</reference>
<dbReference type="AlphaFoldDB" id="A0A4V6NCH1"/>
<evidence type="ECO:0000313" key="18">
    <source>
        <dbReference type="Proteomes" id="UP000294887"/>
    </source>
</evidence>
<feature type="transmembrane region" description="Helical" evidence="14">
    <location>
        <begin position="187"/>
        <end position="206"/>
    </location>
</feature>
<evidence type="ECO:0000256" key="11">
    <source>
        <dbReference type="ARBA" id="ARBA00023004"/>
    </source>
</evidence>
<feature type="chain" id="PRO_5020288786" evidence="15">
    <location>
        <begin position="27"/>
        <end position="362"/>
    </location>
</feature>
<gene>
    <name evidence="17" type="ORF">EV695_0745</name>
</gene>
<organism evidence="17 18">
    <name type="scientific">Cocleimonas flava</name>
    <dbReference type="NCBI Taxonomy" id="634765"/>
    <lineage>
        <taxon>Bacteria</taxon>
        <taxon>Pseudomonadati</taxon>
        <taxon>Pseudomonadota</taxon>
        <taxon>Gammaproteobacteria</taxon>
        <taxon>Thiotrichales</taxon>
        <taxon>Thiotrichaceae</taxon>
        <taxon>Cocleimonas</taxon>
    </lineage>
</organism>
<keyword evidence="9" id="KW-0249">Electron transport</keyword>
<comment type="caution">
    <text evidence="17">The sequence shown here is derived from an EMBL/GenBank/DDBJ whole genome shotgun (WGS) entry which is preliminary data.</text>
</comment>
<keyword evidence="18" id="KW-1185">Reference proteome</keyword>
<keyword evidence="12 14" id="KW-0472">Membrane</keyword>
<feature type="transmembrane region" description="Helical" evidence="14">
    <location>
        <begin position="99"/>
        <end position="118"/>
    </location>
</feature>
<dbReference type="GO" id="GO:0009326">
    <property type="term" value="C:formate dehydrogenase complex"/>
    <property type="evidence" value="ECO:0007669"/>
    <property type="project" value="InterPro"/>
</dbReference>
<dbReference type="GO" id="GO:0015944">
    <property type="term" value="P:formate oxidation"/>
    <property type="evidence" value="ECO:0007669"/>
    <property type="project" value="TreeGrafter"/>
</dbReference>
<dbReference type="NCBIfam" id="TIGR01583">
    <property type="entry name" value="formate-DH-gamm"/>
    <property type="match status" value="1"/>
</dbReference>
<dbReference type="EMBL" id="SMFQ01000002">
    <property type="protein sequence ID" value="TCJ88885.1"/>
    <property type="molecule type" value="Genomic_DNA"/>
</dbReference>
<proteinExistence type="inferred from homology"/>
<dbReference type="GO" id="GO:0005886">
    <property type="term" value="C:plasma membrane"/>
    <property type="evidence" value="ECO:0007669"/>
    <property type="project" value="UniProtKB-SubCell"/>
</dbReference>
<dbReference type="GO" id="GO:0008863">
    <property type="term" value="F:formate dehydrogenase (NAD+) activity"/>
    <property type="evidence" value="ECO:0007669"/>
    <property type="project" value="InterPro"/>
</dbReference>
<feature type="region of interest" description="Disordered" evidence="13">
    <location>
        <begin position="320"/>
        <end position="362"/>
    </location>
</feature>
<evidence type="ECO:0000256" key="2">
    <source>
        <dbReference type="ARBA" id="ARBA00004651"/>
    </source>
</evidence>
<feature type="transmembrane region" description="Helical" evidence="14">
    <location>
        <begin position="144"/>
        <end position="167"/>
    </location>
</feature>
<dbReference type="GO" id="GO:0009055">
    <property type="term" value="F:electron transfer activity"/>
    <property type="evidence" value="ECO:0007669"/>
    <property type="project" value="InterPro"/>
</dbReference>
<keyword evidence="11" id="KW-0408">Iron</keyword>
<keyword evidence="10 14" id="KW-1133">Transmembrane helix</keyword>
<keyword evidence="6" id="KW-0349">Heme</keyword>
<feature type="compositionally biased region" description="Basic and acidic residues" evidence="13">
    <location>
        <begin position="352"/>
        <end position="362"/>
    </location>
</feature>
<evidence type="ECO:0000256" key="9">
    <source>
        <dbReference type="ARBA" id="ARBA00022982"/>
    </source>
</evidence>
<dbReference type="Gene3D" id="1.20.950.20">
    <property type="entry name" value="Transmembrane di-heme cytochromes, Chain C"/>
    <property type="match status" value="1"/>
</dbReference>
<protein>
    <submittedName>
        <fullName evidence="17">Formate dehydrogenase subunit gamma</fullName>
    </submittedName>
</protein>
<evidence type="ECO:0000256" key="6">
    <source>
        <dbReference type="ARBA" id="ARBA00022617"/>
    </source>
</evidence>
<comment type="similarity">
    <text evidence="3">Belongs to the formate dehydrogenase gamma subunit family.</text>
</comment>
<dbReference type="RefSeq" id="WP_131904557.1">
    <property type="nucleotide sequence ID" value="NZ_BAAAFU010000008.1"/>
</dbReference>
<comment type="subcellular location">
    <subcellularLocation>
        <location evidence="2">Cell membrane</location>
        <topology evidence="2">Multi-pass membrane protein</topology>
    </subcellularLocation>
</comment>
<evidence type="ECO:0000259" key="16">
    <source>
        <dbReference type="Pfam" id="PF01292"/>
    </source>
</evidence>
<dbReference type="Proteomes" id="UP000294887">
    <property type="component" value="Unassembled WGS sequence"/>
</dbReference>
<dbReference type="SUPFAM" id="SSF81342">
    <property type="entry name" value="Transmembrane di-heme cytochromes"/>
    <property type="match status" value="1"/>
</dbReference>
<evidence type="ECO:0000256" key="15">
    <source>
        <dbReference type="SAM" id="SignalP"/>
    </source>
</evidence>
<dbReference type="InterPro" id="IPR051817">
    <property type="entry name" value="FDH_cytochrome_b556_subunit"/>
</dbReference>
<keyword evidence="7 14" id="KW-0812">Transmembrane</keyword>
<dbReference type="InterPro" id="IPR006471">
    <property type="entry name" value="Formate_DH_gsu"/>
</dbReference>
<dbReference type="InterPro" id="IPR011577">
    <property type="entry name" value="Cyt_b561_bac/Ni-Hgenase"/>
</dbReference>
<evidence type="ECO:0000256" key="13">
    <source>
        <dbReference type="SAM" id="MobiDB-lite"/>
    </source>
</evidence>
<feature type="transmembrane region" description="Helical" evidence="14">
    <location>
        <begin position="242"/>
        <end position="263"/>
    </location>
</feature>
<name>A0A4V6NCH1_9GAMM</name>
<dbReference type="PANTHER" id="PTHR30074">
    <property type="entry name" value="FORMATE DEHYDROGENASE, NITRATE-INDUCIBLE, CYTOCHROME B556 FDN SUBUNIT"/>
    <property type="match status" value="1"/>
</dbReference>
<dbReference type="GO" id="GO:0036397">
    <property type="term" value="F:formate dehydrogenase (quinone) activity"/>
    <property type="evidence" value="ECO:0007669"/>
    <property type="project" value="TreeGrafter"/>
</dbReference>
<keyword evidence="5" id="KW-1003">Cell membrane</keyword>
<accession>A0A4V6NCH1</accession>
<dbReference type="GO" id="GO:0009061">
    <property type="term" value="P:anaerobic respiration"/>
    <property type="evidence" value="ECO:0007669"/>
    <property type="project" value="TreeGrafter"/>
</dbReference>
<comment type="cofactor">
    <cofactor evidence="1">
        <name>heme</name>
        <dbReference type="ChEBI" id="CHEBI:30413"/>
    </cofactor>
</comment>
<dbReference type="GO" id="GO:0046872">
    <property type="term" value="F:metal ion binding"/>
    <property type="evidence" value="ECO:0007669"/>
    <property type="project" value="UniProtKB-KW"/>
</dbReference>
<dbReference type="OrthoDB" id="9790598at2"/>
<dbReference type="GO" id="GO:0022904">
    <property type="term" value="P:respiratory electron transport chain"/>
    <property type="evidence" value="ECO:0007669"/>
    <property type="project" value="InterPro"/>
</dbReference>